<keyword evidence="1 4" id="KW-0349">Heme</keyword>
<dbReference type="AlphaFoldDB" id="A0A7X0AV99"/>
<proteinExistence type="predicted"/>
<keyword evidence="5" id="KW-0732">Signal</keyword>
<gene>
    <name evidence="7" type="ORF">FHS74_001273</name>
</gene>
<evidence type="ECO:0000256" key="2">
    <source>
        <dbReference type="ARBA" id="ARBA00022723"/>
    </source>
</evidence>
<protein>
    <submittedName>
        <fullName evidence="7">Mono/diheme cytochrome c family protein</fullName>
    </submittedName>
</protein>
<evidence type="ECO:0000256" key="4">
    <source>
        <dbReference type="PROSITE-ProRule" id="PRU00433"/>
    </source>
</evidence>
<evidence type="ECO:0000313" key="8">
    <source>
        <dbReference type="Proteomes" id="UP000539175"/>
    </source>
</evidence>
<evidence type="ECO:0000256" key="5">
    <source>
        <dbReference type="SAM" id="SignalP"/>
    </source>
</evidence>
<dbReference type="PANTHER" id="PTHR35008:SF9">
    <property type="entry name" value="CYTOCHROME C DOMAIN-CONTAINING PROTEIN"/>
    <property type="match status" value="1"/>
</dbReference>
<accession>A0A7X0AV99</accession>
<feature type="chain" id="PRO_5030511319" evidence="5">
    <location>
        <begin position="19"/>
        <end position="146"/>
    </location>
</feature>
<dbReference type="Proteomes" id="UP000539175">
    <property type="component" value="Unassembled WGS sequence"/>
</dbReference>
<name>A0A7X0AV99_9PROT</name>
<dbReference type="InterPro" id="IPR036909">
    <property type="entry name" value="Cyt_c-like_dom_sf"/>
</dbReference>
<comment type="caution">
    <text evidence="7">The sequence shown here is derived from an EMBL/GenBank/DDBJ whole genome shotgun (WGS) entry which is preliminary data.</text>
</comment>
<reference evidence="7 8" key="1">
    <citation type="submission" date="2020-08" db="EMBL/GenBank/DDBJ databases">
        <title>Genomic Encyclopedia of Type Strains, Phase IV (KMG-IV): sequencing the most valuable type-strain genomes for metagenomic binning, comparative biology and taxonomic classification.</title>
        <authorList>
            <person name="Goeker M."/>
        </authorList>
    </citation>
    <scope>NUCLEOTIDE SEQUENCE [LARGE SCALE GENOMIC DNA]</scope>
    <source>
        <strain evidence="7 8">DSM 22198</strain>
    </source>
</reference>
<evidence type="ECO:0000259" key="6">
    <source>
        <dbReference type="PROSITE" id="PS51007"/>
    </source>
</evidence>
<keyword evidence="8" id="KW-1185">Reference proteome</keyword>
<dbReference type="SUPFAM" id="SSF46626">
    <property type="entry name" value="Cytochrome c"/>
    <property type="match status" value="1"/>
</dbReference>
<dbReference type="GO" id="GO:0046872">
    <property type="term" value="F:metal ion binding"/>
    <property type="evidence" value="ECO:0007669"/>
    <property type="project" value="UniProtKB-KW"/>
</dbReference>
<dbReference type="GO" id="GO:0020037">
    <property type="term" value="F:heme binding"/>
    <property type="evidence" value="ECO:0007669"/>
    <property type="project" value="InterPro"/>
</dbReference>
<organism evidence="7 8">
    <name type="scientific">Nitrospirillum iridis</name>
    <dbReference type="NCBI Taxonomy" id="765888"/>
    <lineage>
        <taxon>Bacteria</taxon>
        <taxon>Pseudomonadati</taxon>
        <taxon>Pseudomonadota</taxon>
        <taxon>Alphaproteobacteria</taxon>
        <taxon>Rhodospirillales</taxon>
        <taxon>Azospirillaceae</taxon>
        <taxon>Nitrospirillum</taxon>
    </lineage>
</organism>
<dbReference type="InterPro" id="IPR051459">
    <property type="entry name" value="Cytochrome_c-type_DH"/>
</dbReference>
<dbReference type="PROSITE" id="PS51007">
    <property type="entry name" value="CYTC"/>
    <property type="match status" value="1"/>
</dbReference>
<dbReference type="InterPro" id="IPR009056">
    <property type="entry name" value="Cyt_c-like_dom"/>
</dbReference>
<evidence type="ECO:0000313" key="7">
    <source>
        <dbReference type="EMBL" id="MBB6250728.1"/>
    </source>
</evidence>
<evidence type="ECO:0000256" key="1">
    <source>
        <dbReference type="ARBA" id="ARBA00022617"/>
    </source>
</evidence>
<dbReference type="Pfam" id="PF13442">
    <property type="entry name" value="Cytochrome_CBB3"/>
    <property type="match status" value="1"/>
</dbReference>
<feature type="signal peptide" evidence="5">
    <location>
        <begin position="1"/>
        <end position="18"/>
    </location>
</feature>
<keyword evidence="3 4" id="KW-0408">Iron</keyword>
<feature type="domain" description="Cytochrome c" evidence="6">
    <location>
        <begin position="47"/>
        <end position="126"/>
    </location>
</feature>
<keyword evidence="2 4" id="KW-0479">Metal-binding</keyword>
<dbReference type="RefSeq" id="WP_184798590.1">
    <property type="nucleotide sequence ID" value="NZ_JACIIZ010000003.1"/>
</dbReference>
<dbReference type="GO" id="GO:0009055">
    <property type="term" value="F:electron transfer activity"/>
    <property type="evidence" value="ECO:0007669"/>
    <property type="project" value="InterPro"/>
</dbReference>
<dbReference type="PANTHER" id="PTHR35008">
    <property type="entry name" value="BLL4482 PROTEIN-RELATED"/>
    <property type="match status" value="1"/>
</dbReference>
<dbReference type="Gene3D" id="1.10.760.10">
    <property type="entry name" value="Cytochrome c-like domain"/>
    <property type="match status" value="1"/>
</dbReference>
<dbReference type="EMBL" id="JACIIZ010000003">
    <property type="protein sequence ID" value="MBB6250728.1"/>
    <property type="molecule type" value="Genomic_DNA"/>
</dbReference>
<sequence length="146" mass="15352">MKKPIRIAALLTATAALALPVPGPARGDEAPPAASTKHANLLGYTQFPQRDGESLYKSVCAACHMPDARGGTGAGYYPPLAKDANLAAWGYPATLVMNGSKGMPAFRTMMDDAQIAAVVTYVRTHFGNAYTDKVSVDEVAALRKAQ</sequence>
<evidence type="ECO:0000256" key="3">
    <source>
        <dbReference type="ARBA" id="ARBA00023004"/>
    </source>
</evidence>